<dbReference type="Gramene" id="PSAT_LOCUS11909_t1">
    <property type="protein sequence ID" value="CAL5191993.1"/>
    <property type="gene ID" value="PSAT_LOCUS11909"/>
</dbReference>
<evidence type="ECO:0000313" key="2">
    <source>
        <dbReference type="EMBL" id="KAI5430079.1"/>
    </source>
</evidence>
<evidence type="ECO:0000313" key="3">
    <source>
        <dbReference type="Proteomes" id="UP001058974"/>
    </source>
</evidence>
<accession>A0A9D4XZU0</accession>
<dbReference type="InterPro" id="IPR013187">
    <property type="entry name" value="F-box-assoc_dom_typ3"/>
</dbReference>
<dbReference type="PANTHER" id="PTHR31672:SF13">
    <property type="entry name" value="F-BOX PROTEIN CPR30-LIKE"/>
    <property type="match status" value="1"/>
</dbReference>
<gene>
    <name evidence="2" type="ORF">KIW84_034598</name>
</gene>
<dbReference type="EMBL" id="JAMSHJ010000003">
    <property type="protein sequence ID" value="KAI5430079.1"/>
    <property type="molecule type" value="Genomic_DNA"/>
</dbReference>
<keyword evidence="3" id="KW-1185">Reference proteome</keyword>
<dbReference type="SUPFAM" id="SSF81383">
    <property type="entry name" value="F-box domain"/>
    <property type="match status" value="1"/>
</dbReference>
<dbReference type="Gene3D" id="1.20.1280.50">
    <property type="match status" value="1"/>
</dbReference>
<evidence type="ECO:0000259" key="1">
    <source>
        <dbReference type="Pfam" id="PF08268"/>
    </source>
</evidence>
<comment type="caution">
    <text evidence="2">The sequence shown here is derived from an EMBL/GenBank/DDBJ whole genome shotgun (WGS) entry which is preliminary data.</text>
</comment>
<dbReference type="InterPro" id="IPR036047">
    <property type="entry name" value="F-box-like_dom_sf"/>
</dbReference>
<dbReference type="Proteomes" id="UP001058974">
    <property type="component" value="Chromosome 3"/>
</dbReference>
<dbReference type="InterPro" id="IPR050796">
    <property type="entry name" value="SCF_F-box_component"/>
</dbReference>
<dbReference type="NCBIfam" id="TIGR01640">
    <property type="entry name" value="F_box_assoc_1"/>
    <property type="match status" value="1"/>
</dbReference>
<dbReference type="Gramene" id="Psat03G0459800-T1">
    <property type="protein sequence ID" value="KAI5430079.1"/>
    <property type="gene ID" value="KIW84_034598"/>
</dbReference>
<proteinExistence type="predicted"/>
<dbReference type="OrthoDB" id="1403682at2759"/>
<dbReference type="CDD" id="cd22157">
    <property type="entry name" value="F-box_AtFBW1-like"/>
    <property type="match status" value="1"/>
</dbReference>
<name>A0A9D4XZU0_PEA</name>
<dbReference type="InterPro" id="IPR017451">
    <property type="entry name" value="F-box-assoc_interact_dom"/>
</dbReference>
<feature type="domain" description="F-box associated beta-propeller type 3" evidence="1">
    <location>
        <begin position="117"/>
        <end position="241"/>
    </location>
</feature>
<organism evidence="2 3">
    <name type="scientific">Pisum sativum</name>
    <name type="common">Garden pea</name>
    <name type="synonym">Lathyrus oleraceus</name>
    <dbReference type="NCBI Taxonomy" id="3888"/>
    <lineage>
        <taxon>Eukaryota</taxon>
        <taxon>Viridiplantae</taxon>
        <taxon>Streptophyta</taxon>
        <taxon>Embryophyta</taxon>
        <taxon>Tracheophyta</taxon>
        <taxon>Spermatophyta</taxon>
        <taxon>Magnoliopsida</taxon>
        <taxon>eudicotyledons</taxon>
        <taxon>Gunneridae</taxon>
        <taxon>Pentapetalae</taxon>
        <taxon>rosids</taxon>
        <taxon>fabids</taxon>
        <taxon>Fabales</taxon>
        <taxon>Fabaceae</taxon>
        <taxon>Papilionoideae</taxon>
        <taxon>50 kb inversion clade</taxon>
        <taxon>NPAAA clade</taxon>
        <taxon>Hologalegina</taxon>
        <taxon>IRL clade</taxon>
        <taxon>Fabeae</taxon>
        <taxon>Lathyrus</taxon>
    </lineage>
</organism>
<sequence>MNTQPETPPCDLCQSNPSSPSVILHDELIADIKSRLPVKLLMQMKCVCKFWKTLISHPSFIKMHLVRSEQNSYSYVVSHKKSKHDGDFIFVPFSVNHLLQNRSITFPNDPYYQLNDKDCRDVIGSCNGLVCLLGYSPSEHAQTEFWLRFWNPATRTISDKLGFFRDVKPEWGSWNFVFGYDNSTDTYKVVALNTANNRREVTVLSLGENVWRTIQSFPVVPSKLSSSDSRMYGGVYFSCTVNWLGTNPRNDKLFDDSVIISLNLSTETYTQMLPPSGFEIVIPLVVPSVCVLMNSLCFYHDAEGTHFVIWRMTEFGNDKSWTKLLKLDYHRNLRMNHKIELDFLALKIMPLHVSEDGDTIVFANNLESRAILYNRRTKRARKTRINKKICWFSMKGHVESLVSTS</sequence>
<protein>
    <recommendedName>
        <fullName evidence="1">F-box associated beta-propeller type 3 domain-containing protein</fullName>
    </recommendedName>
</protein>
<dbReference type="Pfam" id="PF08268">
    <property type="entry name" value="FBA_3"/>
    <property type="match status" value="1"/>
</dbReference>
<reference evidence="2 3" key="1">
    <citation type="journal article" date="2022" name="Nat. Genet.">
        <title>Improved pea reference genome and pan-genome highlight genomic features and evolutionary characteristics.</title>
        <authorList>
            <person name="Yang T."/>
            <person name="Liu R."/>
            <person name="Luo Y."/>
            <person name="Hu S."/>
            <person name="Wang D."/>
            <person name="Wang C."/>
            <person name="Pandey M.K."/>
            <person name="Ge S."/>
            <person name="Xu Q."/>
            <person name="Li N."/>
            <person name="Li G."/>
            <person name="Huang Y."/>
            <person name="Saxena R.K."/>
            <person name="Ji Y."/>
            <person name="Li M."/>
            <person name="Yan X."/>
            <person name="He Y."/>
            <person name="Liu Y."/>
            <person name="Wang X."/>
            <person name="Xiang C."/>
            <person name="Varshney R.K."/>
            <person name="Ding H."/>
            <person name="Gao S."/>
            <person name="Zong X."/>
        </authorList>
    </citation>
    <scope>NUCLEOTIDE SEQUENCE [LARGE SCALE GENOMIC DNA]</scope>
    <source>
        <strain evidence="2 3">cv. Zhongwan 6</strain>
    </source>
</reference>
<dbReference type="AlphaFoldDB" id="A0A9D4XZU0"/>
<dbReference type="PANTHER" id="PTHR31672">
    <property type="entry name" value="BNACNNG10540D PROTEIN"/>
    <property type="match status" value="1"/>
</dbReference>